<reference evidence="2 3" key="1">
    <citation type="journal article" date="2021" name="Commun. Biol.">
        <title>The genome of Shorea leprosula (Dipterocarpaceae) highlights the ecological relevance of drought in aseasonal tropical rainforests.</title>
        <authorList>
            <person name="Ng K.K.S."/>
            <person name="Kobayashi M.J."/>
            <person name="Fawcett J.A."/>
            <person name="Hatakeyama M."/>
            <person name="Paape T."/>
            <person name="Ng C.H."/>
            <person name="Ang C.C."/>
            <person name="Tnah L.H."/>
            <person name="Lee C.T."/>
            <person name="Nishiyama T."/>
            <person name="Sese J."/>
            <person name="O'Brien M.J."/>
            <person name="Copetti D."/>
            <person name="Mohd Noor M.I."/>
            <person name="Ong R.C."/>
            <person name="Putra M."/>
            <person name="Sireger I.Z."/>
            <person name="Indrioko S."/>
            <person name="Kosugi Y."/>
            <person name="Izuno A."/>
            <person name="Isagi Y."/>
            <person name="Lee S.L."/>
            <person name="Shimizu K.K."/>
        </authorList>
    </citation>
    <scope>NUCLEOTIDE SEQUENCE [LARGE SCALE GENOMIC DNA]</scope>
    <source>
        <strain evidence="2">214</strain>
    </source>
</reference>
<gene>
    <name evidence="2" type="ORF">SLEP1_g59536</name>
</gene>
<keyword evidence="1" id="KW-0472">Membrane</keyword>
<keyword evidence="3" id="KW-1185">Reference proteome</keyword>
<keyword evidence="1" id="KW-1133">Transmembrane helix</keyword>
<evidence type="ECO:0000313" key="2">
    <source>
        <dbReference type="EMBL" id="GKV52986.1"/>
    </source>
</evidence>
<dbReference type="AlphaFoldDB" id="A0AAV5MSM9"/>
<sequence>MVDSIVQGIHSSDVVPVDEVERFYDCLEDVEDTTRSADTSNEDETRKQGLILLVGSILLISLLFASAGYPEKGVHSFLGAVAKSDERRAHEASLLVIQGRQLLPENSFNLSSSLSCIVKKNIVLPDRSLSSFTCLQVSPYRAGLAFCSPLSMEEFMSTFALIATPLLMGLFVWINFLPESVPISNILPVFDIDSLWLALSSSHEVRNSAGCDNILQQASCQLARAPEVTAIDDEIADVQSTSAARIITPLAGAVALNIMGNEERKSQKWNFTNSATTLVQVKSR</sequence>
<feature type="transmembrane region" description="Helical" evidence="1">
    <location>
        <begin position="50"/>
        <end position="69"/>
    </location>
</feature>
<keyword evidence="1" id="KW-0812">Transmembrane</keyword>
<organism evidence="2 3">
    <name type="scientific">Rubroshorea leprosula</name>
    <dbReference type="NCBI Taxonomy" id="152421"/>
    <lineage>
        <taxon>Eukaryota</taxon>
        <taxon>Viridiplantae</taxon>
        <taxon>Streptophyta</taxon>
        <taxon>Embryophyta</taxon>
        <taxon>Tracheophyta</taxon>
        <taxon>Spermatophyta</taxon>
        <taxon>Magnoliopsida</taxon>
        <taxon>eudicotyledons</taxon>
        <taxon>Gunneridae</taxon>
        <taxon>Pentapetalae</taxon>
        <taxon>rosids</taxon>
        <taxon>malvids</taxon>
        <taxon>Malvales</taxon>
        <taxon>Dipterocarpaceae</taxon>
        <taxon>Rubroshorea</taxon>
    </lineage>
</organism>
<dbReference type="Proteomes" id="UP001054252">
    <property type="component" value="Unassembled WGS sequence"/>
</dbReference>
<proteinExistence type="predicted"/>
<evidence type="ECO:0000256" key="1">
    <source>
        <dbReference type="SAM" id="Phobius"/>
    </source>
</evidence>
<feature type="transmembrane region" description="Helical" evidence="1">
    <location>
        <begin position="155"/>
        <end position="177"/>
    </location>
</feature>
<comment type="caution">
    <text evidence="2">The sequence shown here is derived from an EMBL/GenBank/DDBJ whole genome shotgun (WGS) entry which is preliminary data.</text>
</comment>
<protein>
    <submittedName>
        <fullName evidence="2">Uncharacterized protein</fullName>
    </submittedName>
</protein>
<name>A0AAV5MSM9_9ROSI</name>
<evidence type="ECO:0000313" key="3">
    <source>
        <dbReference type="Proteomes" id="UP001054252"/>
    </source>
</evidence>
<dbReference type="EMBL" id="BPVZ01000982">
    <property type="protein sequence ID" value="GKV52986.1"/>
    <property type="molecule type" value="Genomic_DNA"/>
</dbReference>
<accession>A0AAV5MSM9</accession>